<protein>
    <recommendedName>
        <fullName evidence="11">DUF159-domain-containing protein</fullName>
    </recommendedName>
</protein>
<evidence type="ECO:0000313" key="10">
    <source>
        <dbReference type="Proteomes" id="UP001203297"/>
    </source>
</evidence>
<keyword evidence="6" id="KW-0238">DNA-binding</keyword>
<sequence length="401" mass="44707">MCGRFALALQADEVEQLNTYSYPAFRVNQWVHRDRYVPRYNVAPRTYAPVIRRAQPEEPALVMHSMKWGLVPHWSEAESPTLNTINARAENLEEGGGMWGGIKGKKRCVVVAQGYYEWLKKGTQRTPHFTRHRDRRLMLFAGLYDSATLNGEQRPLWTFAIVTTAASSGLAWLHDRQPVILTSQDALDQWLDTSSQTWNPKLNRLLDPYSDPDAPLECYAVPQEVGKVGTESPTFIEPVEKRKDGIEAMFMRQAEAMTATTKMQKSESGASTSSTFSNPPSMGSGKRKREPSESLETAEAVIAVSAASPTAKKRIKAESPLKGEVVDVDLINENDTSEGNSDIEILSPPSVRPFSFLLARKSDFFSLTLTLTLTLLTLTLTHTSTTRCHQSIKSVKGEDRG</sequence>
<reference evidence="9" key="1">
    <citation type="journal article" date="2022" name="New Phytol.">
        <title>Evolutionary transition to the ectomycorrhizal habit in the genomes of a hyperdiverse lineage of mushroom-forming fungi.</title>
        <authorList>
            <person name="Looney B."/>
            <person name="Miyauchi S."/>
            <person name="Morin E."/>
            <person name="Drula E."/>
            <person name="Courty P.E."/>
            <person name="Kohler A."/>
            <person name="Kuo A."/>
            <person name="LaButti K."/>
            <person name="Pangilinan J."/>
            <person name="Lipzen A."/>
            <person name="Riley R."/>
            <person name="Andreopoulos W."/>
            <person name="He G."/>
            <person name="Johnson J."/>
            <person name="Nolan M."/>
            <person name="Tritt A."/>
            <person name="Barry K.W."/>
            <person name="Grigoriev I.V."/>
            <person name="Nagy L.G."/>
            <person name="Hibbett D."/>
            <person name="Henrissat B."/>
            <person name="Matheny P.B."/>
            <person name="Labbe J."/>
            <person name="Martin F.M."/>
        </authorList>
    </citation>
    <scope>NUCLEOTIDE SEQUENCE</scope>
    <source>
        <strain evidence="9">BPL690</strain>
    </source>
</reference>
<dbReference type="EMBL" id="WTXG01000025">
    <property type="protein sequence ID" value="KAI0298994.1"/>
    <property type="molecule type" value="Genomic_DNA"/>
</dbReference>
<keyword evidence="10" id="KW-1185">Reference proteome</keyword>
<dbReference type="GO" id="GO:0106300">
    <property type="term" value="P:protein-DNA covalent cross-linking repair"/>
    <property type="evidence" value="ECO:0007669"/>
    <property type="project" value="InterPro"/>
</dbReference>
<dbReference type="GO" id="GO:0016829">
    <property type="term" value="F:lyase activity"/>
    <property type="evidence" value="ECO:0007669"/>
    <property type="project" value="UniProtKB-KW"/>
</dbReference>
<keyword evidence="4" id="KW-0378">Hydrolase</keyword>
<keyword evidence="7" id="KW-0456">Lyase</keyword>
<dbReference type="InterPro" id="IPR036590">
    <property type="entry name" value="SRAP-like"/>
</dbReference>
<keyword evidence="2" id="KW-0645">Protease</keyword>
<evidence type="ECO:0000256" key="3">
    <source>
        <dbReference type="ARBA" id="ARBA00022763"/>
    </source>
</evidence>
<evidence type="ECO:0000256" key="5">
    <source>
        <dbReference type="ARBA" id="ARBA00023124"/>
    </source>
</evidence>
<feature type="compositionally biased region" description="Low complexity" evidence="8">
    <location>
        <begin position="266"/>
        <end position="277"/>
    </location>
</feature>
<dbReference type="InterPro" id="IPR003738">
    <property type="entry name" value="SRAP"/>
</dbReference>
<evidence type="ECO:0000256" key="7">
    <source>
        <dbReference type="ARBA" id="ARBA00023239"/>
    </source>
</evidence>
<dbReference type="PANTHER" id="PTHR13604">
    <property type="entry name" value="DC12-RELATED"/>
    <property type="match status" value="1"/>
</dbReference>
<evidence type="ECO:0000256" key="2">
    <source>
        <dbReference type="ARBA" id="ARBA00022670"/>
    </source>
</evidence>
<dbReference type="GO" id="GO:0003697">
    <property type="term" value="F:single-stranded DNA binding"/>
    <property type="evidence" value="ECO:0007669"/>
    <property type="project" value="InterPro"/>
</dbReference>
<feature type="region of interest" description="Disordered" evidence="8">
    <location>
        <begin position="257"/>
        <end position="296"/>
    </location>
</feature>
<dbReference type="Pfam" id="PF02586">
    <property type="entry name" value="SRAP"/>
    <property type="match status" value="1"/>
</dbReference>
<dbReference type="Gene3D" id="3.90.1680.10">
    <property type="entry name" value="SOS response associated peptidase-like"/>
    <property type="match status" value="1"/>
</dbReference>
<gene>
    <name evidence="9" type="ORF">B0F90DRAFT_1631821</name>
</gene>
<proteinExistence type="inferred from homology"/>
<dbReference type="PANTHER" id="PTHR13604:SF0">
    <property type="entry name" value="ABASIC SITE PROCESSING PROTEIN HMCES"/>
    <property type="match status" value="1"/>
</dbReference>
<dbReference type="GO" id="GO:0008233">
    <property type="term" value="F:peptidase activity"/>
    <property type="evidence" value="ECO:0007669"/>
    <property type="project" value="UniProtKB-KW"/>
</dbReference>
<accession>A0AAD4M204</accession>
<evidence type="ECO:0000256" key="6">
    <source>
        <dbReference type="ARBA" id="ARBA00023125"/>
    </source>
</evidence>
<evidence type="ECO:0000256" key="8">
    <source>
        <dbReference type="SAM" id="MobiDB-lite"/>
    </source>
</evidence>
<dbReference type="Proteomes" id="UP001203297">
    <property type="component" value="Unassembled WGS sequence"/>
</dbReference>
<comment type="similarity">
    <text evidence="1">Belongs to the SOS response-associated peptidase family.</text>
</comment>
<organism evidence="9 10">
    <name type="scientific">Multifurca ochricompacta</name>
    <dbReference type="NCBI Taxonomy" id="376703"/>
    <lineage>
        <taxon>Eukaryota</taxon>
        <taxon>Fungi</taxon>
        <taxon>Dikarya</taxon>
        <taxon>Basidiomycota</taxon>
        <taxon>Agaricomycotina</taxon>
        <taxon>Agaricomycetes</taxon>
        <taxon>Russulales</taxon>
        <taxon>Russulaceae</taxon>
        <taxon>Multifurca</taxon>
    </lineage>
</organism>
<evidence type="ECO:0008006" key="11">
    <source>
        <dbReference type="Google" id="ProtNLM"/>
    </source>
</evidence>
<name>A0AAD4M204_9AGAM</name>
<evidence type="ECO:0000256" key="1">
    <source>
        <dbReference type="ARBA" id="ARBA00008136"/>
    </source>
</evidence>
<dbReference type="AlphaFoldDB" id="A0AAD4M204"/>
<keyword evidence="5" id="KW-0190">Covalent protein-DNA linkage</keyword>
<dbReference type="GO" id="GO:0006508">
    <property type="term" value="P:proteolysis"/>
    <property type="evidence" value="ECO:0007669"/>
    <property type="project" value="UniProtKB-KW"/>
</dbReference>
<dbReference type="SUPFAM" id="SSF143081">
    <property type="entry name" value="BB1717-like"/>
    <property type="match status" value="1"/>
</dbReference>
<comment type="caution">
    <text evidence="9">The sequence shown here is derived from an EMBL/GenBank/DDBJ whole genome shotgun (WGS) entry which is preliminary data.</text>
</comment>
<evidence type="ECO:0000313" key="9">
    <source>
        <dbReference type="EMBL" id="KAI0298994.1"/>
    </source>
</evidence>
<keyword evidence="3" id="KW-0227">DNA damage</keyword>
<evidence type="ECO:0000256" key="4">
    <source>
        <dbReference type="ARBA" id="ARBA00022801"/>
    </source>
</evidence>